<protein>
    <submittedName>
        <fullName evidence="3">Sigma-E processing peptidase SpoIIGA</fullName>
    </submittedName>
</protein>
<organism evidence="3 4">
    <name type="scientific">Mangrovibacillus cuniculi</name>
    <dbReference type="NCBI Taxonomy" id="2593652"/>
    <lineage>
        <taxon>Bacteria</taxon>
        <taxon>Bacillati</taxon>
        <taxon>Bacillota</taxon>
        <taxon>Bacilli</taxon>
        <taxon>Bacillales</taxon>
        <taxon>Bacillaceae</taxon>
        <taxon>Mangrovibacillus</taxon>
    </lineage>
</organism>
<keyword evidence="2" id="KW-0472">Membrane</keyword>
<dbReference type="GO" id="GO:0030436">
    <property type="term" value="P:asexual sporulation"/>
    <property type="evidence" value="ECO:0007669"/>
    <property type="project" value="InterPro"/>
</dbReference>
<keyword evidence="2" id="KW-1133">Transmembrane helix</keyword>
<dbReference type="Pfam" id="PF03419">
    <property type="entry name" value="Peptidase_U4"/>
    <property type="match status" value="1"/>
</dbReference>
<dbReference type="GO" id="GO:0004190">
    <property type="term" value="F:aspartic-type endopeptidase activity"/>
    <property type="evidence" value="ECO:0007669"/>
    <property type="project" value="InterPro"/>
</dbReference>
<evidence type="ECO:0000313" key="4">
    <source>
        <dbReference type="Proteomes" id="UP000593626"/>
    </source>
</evidence>
<dbReference type="NCBIfam" id="TIGR02854">
    <property type="entry name" value="spore_II_GA"/>
    <property type="match status" value="1"/>
</dbReference>
<name>A0A7S8HFB6_9BACI</name>
<accession>A0A7S8HFB6</accession>
<feature type="transmembrane region" description="Helical" evidence="2">
    <location>
        <begin position="36"/>
        <end position="55"/>
    </location>
</feature>
<dbReference type="KEGG" id="mcui:G8O30_04470"/>
<sequence length="315" mass="35802">MTIYADAIWVLNFGMDSLLLWMTARFLKRKIGVLRILLGGFIGSSIVLFSFFPSLDWTQSIPSKIALSFLMILATFGRSRIKTFLKRLFTFYLATFLAGGALLGIHYLITFELSFQAAYHLANQKGFGDPVSWLFIILVLPLVWFFSTGTVRTLETTKIQHDQKFTVSLSLGEFHWKGTGLLDTGNKACDPVSGTPVIVVSIKDSKELFPKEFVHWVSQEDEQLHHLEELSDSLKDKIRMIPATSLGRQNQLLIGFKADEVEILSEKEYMRAKRVLLVFTMRSLSADKEFDVILHQKMFQEAQVISETEMIATLS</sequence>
<dbReference type="EMBL" id="CP049742">
    <property type="protein sequence ID" value="QPC46265.1"/>
    <property type="molecule type" value="Genomic_DNA"/>
</dbReference>
<dbReference type="PIRSF" id="PIRSF018571">
    <property type="entry name" value="SpoIIGA"/>
    <property type="match status" value="1"/>
</dbReference>
<dbReference type="RefSeq" id="WP_239673790.1">
    <property type="nucleotide sequence ID" value="NZ_CP049742.1"/>
</dbReference>
<dbReference type="GO" id="GO:0006508">
    <property type="term" value="P:proteolysis"/>
    <property type="evidence" value="ECO:0007669"/>
    <property type="project" value="InterPro"/>
</dbReference>
<evidence type="ECO:0000256" key="1">
    <source>
        <dbReference type="PIRSR" id="PIRSR018571-1"/>
    </source>
</evidence>
<dbReference type="Proteomes" id="UP000593626">
    <property type="component" value="Chromosome"/>
</dbReference>
<feature type="transmembrane region" description="Helical" evidence="2">
    <location>
        <begin position="131"/>
        <end position="151"/>
    </location>
</feature>
<evidence type="ECO:0000313" key="3">
    <source>
        <dbReference type="EMBL" id="QPC46265.1"/>
    </source>
</evidence>
<gene>
    <name evidence="3" type="primary">spoIIGA</name>
    <name evidence="3" type="ORF">G8O30_04470</name>
</gene>
<keyword evidence="4" id="KW-1185">Reference proteome</keyword>
<dbReference type="InterPro" id="IPR005081">
    <property type="entry name" value="SpoIIGA"/>
</dbReference>
<keyword evidence="2" id="KW-0812">Transmembrane</keyword>
<dbReference type="AlphaFoldDB" id="A0A7S8HFB6"/>
<feature type="transmembrane region" description="Helical" evidence="2">
    <location>
        <begin position="89"/>
        <end position="111"/>
    </location>
</feature>
<feature type="transmembrane region" description="Helical" evidence="2">
    <location>
        <begin position="61"/>
        <end position="77"/>
    </location>
</feature>
<evidence type="ECO:0000256" key="2">
    <source>
        <dbReference type="SAM" id="Phobius"/>
    </source>
</evidence>
<proteinExistence type="predicted"/>
<feature type="active site" evidence="1">
    <location>
        <position position="183"/>
    </location>
</feature>
<reference evidence="3 4" key="1">
    <citation type="submission" date="2019-07" db="EMBL/GenBank/DDBJ databases">
        <title>Genome sequence of 2 isolates from Red Sea Mangroves.</title>
        <authorList>
            <person name="Sefrji F."/>
            <person name="Michoud G."/>
            <person name="Merlino G."/>
            <person name="Daffonchio D."/>
        </authorList>
    </citation>
    <scope>NUCLEOTIDE SEQUENCE [LARGE SCALE GENOMIC DNA]</scope>
    <source>
        <strain evidence="3 4">R1DC41</strain>
    </source>
</reference>